<sequence length="270" mass="30852">MRQLSIFLNEYSIPSAEGDIPTADAWKICIQSWIACIEAVERLRKDYILVVPDGVWHSLHNGRPFHVWLNSCIGTDRYRRLLGRVRQRTFVNNGLSEFRYNGRIAFGMTNAVLTDSWAVSVPIPGSDWLSDIVDGVLAKVDQESGDYSEECCTVSHASLINHIDRWKQEIQDWGKIVAEDNLIAMVDGLRVEMYPLDHGYPHLHVVSPEKPYPTIAKYRIDNGERLEGDATLDGRFDPWISAHHAHLNDSWERCSRGAHPYKLKTLEEPD</sequence>
<name>A0ABM8QN18_9BURK</name>
<evidence type="ECO:0000313" key="1">
    <source>
        <dbReference type="EMBL" id="CAE6706063.1"/>
    </source>
</evidence>
<dbReference type="Proteomes" id="UP000673821">
    <property type="component" value="Unassembled WGS sequence"/>
</dbReference>
<keyword evidence="2" id="KW-1185">Reference proteome</keyword>
<dbReference type="RefSeq" id="WP_200657845.1">
    <property type="nucleotide sequence ID" value="NZ_CAJNBH010000002.1"/>
</dbReference>
<evidence type="ECO:0000313" key="2">
    <source>
        <dbReference type="Proteomes" id="UP000673821"/>
    </source>
</evidence>
<reference evidence="1 2" key="1">
    <citation type="submission" date="2021-02" db="EMBL/GenBank/DDBJ databases">
        <authorList>
            <person name="Vanwijnsberghe S."/>
        </authorList>
    </citation>
    <scope>NUCLEOTIDE SEQUENCE [LARGE SCALE GENOMIC DNA]</scope>
    <source>
        <strain evidence="1 2">R-69776</strain>
    </source>
</reference>
<accession>A0ABM8QN18</accession>
<comment type="caution">
    <text evidence="1">The sequence shown here is derived from an EMBL/GenBank/DDBJ whole genome shotgun (WGS) entry which is preliminary data.</text>
</comment>
<gene>
    <name evidence="1" type="ORF">R69776_00871</name>
</gene>
<protein>
    <submittedName>
        <fullName evidence="1">Uncharacterized protein</fullName>
    </submittedName>
</protein>
<dbReference type="EMBL" id="CAJNBH010000002">
    <property type="protein sequence ID" value="CAE6706063.1"/>
    <property type="molecule type" value="Genomic_DNA"/>
</dbReference>
<proteinExistence type="predicted"/>
<organism evidence="1 2">
    <name type="scientific">Paraburkholderia nemoris</name>
    <dbReference type="NCBI Taxonomy" id="2793076"/>
    <lineage>
        <taxon>Bacteria</taxon>
        <taxon>Pseudomonadati</taxon>
        <taxon>Pseudomonadota</taxon>
        <taxon>Betaproteobacteria</taxon>
        <taxon>Burkholderiales</taxon>
        <taxon>Burkholderiaceae</taxon>
        <taxon>Paraburkholderia</taxon>
    </lineage>
</organism>